<dbReference type="Gene3D" id="3.90.180.10">
    <property type="entry name" value="Medium-chain alcohol dehydrogenases, catalytic domain"/>
    <property type="match status" value="1"/>
</dbReference>
<dbReference type="PANTHER" id="PTHR48106">
    <property type="entry name" value="QUINONE OXIDOREDUCTASE PIG3-RELATED"/>
    <property type="match status" value="1"/>
</dbReference>
<accession>A0A9E5JTJ2</accession>
<evidence type="ECO:0000313" key="4">
    <source>
        <dbReference type="EMBL" id="NHO64585.1"/>
    </source>
</evidence>
<dbReference type="CDD" id="cd08291">
    <property type="entry name" value="ETR_like_1"/>
    <property type="match status" value="1"/>
</dbReference>
<reference evidence="4" key="1">
    <citation type="submission" date="2020-03" db="EMBL/GenBank/DDBJ databases">
        <authorList>
            <person name="Guo F."/>
        </authorList>
    </citation>
    <scope>NUCLEOTIDE SEQUENCE</scope>
    <source>
        <strain evidence="4">JCM 30134</strain>
    </source>
</reference>
<proteinExistence type="predicted"/>
<comment type="caution">
    <text evidence="4">The sequence shown here is derived from an EMBL/GenBank/DDBJ whole genome shotgun (WGS) entry which is preliminary data.</text>
</comment>
<dbReference type="AlphaFoldDB" id="A0A9E5JTJ2"/>
<feature type="domain" description="Enoyl reductase (ER)" evidence="3">
    <location>
        <begin position="15"/>
        <end position="279"/>
    </location>
</feature>
<dbReference type="EMBL" id="JAAONZ010000002">
    <property type="protein sequence ID" value="NHO64585.1"/>
    <property type="molecule type" value="Genomic_DNA"/>
</dbReference>
<name>A0A9E5JTJ2_9GAMM</name>
<keyword evidence="5" id="KW-1185">Reference proteome</keyword>
<dbReference type="Proteomes" id="UP000787472">
    <property type="component" value="Unassembled WGS sequence"/>
</dbReference>
<protein>
    <submittedName>
        <fullName evidence="4">Zinc-binding dehydrogenase</fullName>
    </submittedName>
</protein>
<dbReference type="Pfam" id="PF00107">
    <property type="entry name" value="ADH_zinc_N"/>
    <property type="match status" value="1"/>
</dbReference>
<dbReference type="SMART" id="SM00829">
    <property type="entry name" value="PKS_ER"/>
    <property type="match status" value="1"/>
</dbReference>
<dbReference type="RefSeq" id="WP_167181766.1">
    <property type="nucleotide sequence ID" value="NZ_JAAONZ010000002.1"/>
</dbReference>
<dbReference type="SUPFAM" id="SSF51735">
    <property type="entry name" value="NAD(P)-binding Rossmann-fold domains"/>
    <property type="match status" value="1"/>
</dbReference>
<evidence type="ECO:0000256" key="2">
    <source>
        <dbReference type="ARBA" id="ARBA00023002"/>
    </source>
</evidence>
<evidence type="ECO:0000256" key="1">
    <source>
        <dbReference type="ARBA" id="ARBA00022857"/>
    </source>
</evidence>
<keyword evidence="2" id="KW-0560">Oxidoreductase</keyword>
<evidence type="ECO:0000313" key="5">
    <source>
        <dbReference type="Proteomes" id="UP000787472"/>
    </source>
</evidence>
<gene>
    <name evidence="4" type="ORF">G8770_03375</name>
</gene>
<dbReference type="InterPro" id="IPR011032">
    <property type="entry name" value="GroES-like_sf"/>
</dbReference>
<dbReference type="GO" id="GO:0070402">
    <property type="term" value="F:NADPH binding"/>
    <property type="evidence" value="ECO:0007669"/>
    <property type="project" value="TreeGrafter"/>
</dbReference>
<evidence type="ECO:0000259" key="3">
    <source>
        <dbReference type="SMART" id="SM00829"/>
    </source>
</evidence>
<dbReference type="InterPro" id="IPR036291">
    <property type="entry name" value="NAD(P)-bd_dom_sf"/>
</dbReference>
<sequence length="376" mass="39870">MPSALQIQSTLLENGTLQVALADVGIPTPEANEVVVKIEAVPINPSDLGTLFGPADISQAESRGEGAATVLSAPFPAELMERFEGRVGQALTIGNEGAGVVVAAGSSDEAQALLGKTVALFGGSIFAQYRAVPVAMCLPLSEGTSAKEGASSFVNPLTSLAMVETMKMEGHKALVHTAAASNLGQMLNKICLADGIELVNIVRKQEQVDILKALGAKYICNSSSDTFMADLTDALHETGATIAFDATGGGQLADQILTAMEAAAARTPAPYSMYGTDVFKQVYLYGNLDLTPTILTRAYGRAWSLTGWLLTYFLAKIGPDKWNEMCGRVARELKTTFASQYTQEVSLVEMLDADIARQYNQKTTGEKYLLCPQKGL</sequence>
<dbReference type="Gene3D" id="3.40.50.720">
    <property type="entry name" value="NAD(P)-binding Rossmann-like Domain"/>
    <property type="match status" value="1"/>
</dbReference>
<dbReference type="GO" id="GO:0016651">
    <property type="term" value="F:oxidoreductase activity, acting on NAD(P)H"/>
    <property type="evidence" value="ECO:0007669"/>
    <property type="project" value="TreeGrafter"/>
</dbReference>
<dbReference type="PANTHER" id="PTHR48106:SF18">
    <property type="entry name" value="QUINONE OXIDOREDUCTASE PIG3"/>
    <property type="match status" value="1"/>
</dbReference>
<organism evidence="4 5">
    <name type="scientific">Pseudomaricurvus hydrocarbonicus</name>
    <dbReference type="NCBI Taxonomy" id="1470433"/>
    <lineage>
        <taxon>Bacteria</taxon>
        <taxon>Pseudomonadati</taxon>
        <taxon>Pseudomonadota</taxon>
        <taxon>Gammaproteobacteria</taxon>
        <taxon>Cellvibrionales</taxon>
        <taxon>Cellvibrionaceae</taxon>
        <taxon>Pseudomaricurvus</taxon>
    </lineage>
</organism>
<dbReference type="InterPro" id="IPR013149">
    <property type="entry name" value="ADH-like_C"/>
</dbReference>
<dbReference type="InterPro" id="IPR020843">
    <property type="entry name" value="ER"/>
</dbReference>
<dbReference type="SUPFAM" id="SSF50129">
    <property type="entry name" value="GroES-like"/>
    <property type="match status" value="1"/>
</dbReference>
<keyword evidence="1" id="KW-0521">NADP</keyword>